<gene>
    <name evidence="3" type="ORF">CHI95_13765</name>
    <name evidence="2" type="ORF">GHA_01534</name>
    <name evidence="4" type="ORF">KOF27_03175</name>
</gene>
<evidence type="ECO:0000313" key="3">
    <source>
        <dbReference type="EMBL" id="OZS73944.1"/>
    </source>
</evidence>
<evidence type="ECO:0000313" key="4">
    <source>
        <dbReference type="EMBL" id="QWQ21370.1"/>
    </source>
</evidence>
<feature type="chain" id="PRO_5041801338" evidence="1">
    <location>
        <begin position="21"/>
        <end position="154"/>
    </location>
</feature>
<reference evidence="2" key="2">
    <citation type="submission" date="2020-05" db="EMBL/GenBank/DDBJ databases">
        <authorList>
            <person name="Delgado-Blas J."/>
        </authorList>
    </citation>
    <scope>NUCLEOTIDE SEQUENCE</scope>
    <source>
        <strain evidence="2">BB1453</strain>
    </source>
</reference>
<dbReference type="Proteomes" id="UP000834611">
    <property type="component" value="Unassembled WGS sequence"/>
</dbReference>
<dbReference type="AlphaFoldDB" id="A0A264VRI9"/>
<proteinExistence type="predicted"/>
<organism evidence="3 5">
    <name type="scientific">Providencia rettgeri</name>
    <dbReference type="NCBI Taxonomy" id="587"/>
    <lineage>
        <taxon>Bacteria</taxon>
        <taxon>Pseudomonadati</taxon>
        <taxon>Pseudomonadota</taxon>
        <taxon>Gammaproteobacteria</taxon>
        <taxon>Enterobacterales</taxon>
        <taxon>Morganellaceae</taxon>
        <taxon>Providencia</taxon>
    </lineage>
</organism>
<dbReference type="EMBL" id="NOWC01000016">
    <property type="protein sequence ID" value="OZS73944.1"/>
    <property type="molecule type" value="Genomic_DNA"/>
</dbReference>
<dbReference type="EMBL" id="CP076405">
    <property type="protein sequence ID" value="QWQ21370.1"/>
    <property type="molecule type" value="Genomic_DNA"/>
</dbReference>
<evidence type="ECO:0000313" key="2">
    <source>
        <dbReference type="EMBL" id="CAB5685321.1"/>
    </source>
</evidence>
<evidence type="ECO:0000256" key="1">
    <source>
        <dbReference type="SAM" id="SignalP"/>
    </source>
</evidence>
<protein>
    <submittedName>
        <fullName evidence="3">Uncharacterized protein</fullName>
    </submittedName>
</protein>
<dbReference type="GeneID" id="92273426"/>
<dbReference type="EMBL" id="CAHPSF010000003">
    <property type="protein sequence ID" value="CAB5685321.1"/>
    <property type="molecule type" value="Genomic_DNA"/>
</dbReference>
<keyword evidence="1" id="KW-0732">Signal</keyword>
<reference evidence="4" key="3">
    <citation type="submission" date="2021-06" db="EMBL/GenBank/DDBJ databases">
        <title>Emergence of genetically related NDM-1-producing Providencia rettgeri strains in Argentina.</title>
        <authorList>
            <person name="Pasteran F."/>
            <person name="Meo A."/>
            <person name="Gomez S."/>
            <person name="Derdoy L."/>
            <person name="Albronoz E."/>
            <person name="Faccone D."/>
            <person name="Guerriero L."/>
            <person name="Archuby D."/>
            <person name="Tarzia A."/>
            <person name="Lopez M."/>
            <person name="Corso A."/>
        </authorList>
    </citation>
    <scope>NUCLEOTIDE SEQUENCE</scope>
    <source>
        <strain evidence="4">PreM15628</strain>
    </source>
</reference>
<dbReference type="RefSeq" id="WP_094961922.1">
    <property type="nucleotide sequence ID" value="NZ_ABDWLN020000007.1"/>
</dbReference>
<evidence type="ECO:0000313" key="5">
    <source>
        <dbReference type="Proteomes" id="UP000216001"/>
    </source>
</evidence>
<name>A0A264VRI9_PRORE</name>
<dbReference type="Proteomes" id="UP000682358">
    <property type="component" value="Chromosome"/>
</dbReference>
<accession>A0A264VRI9</accession>
<sequence length="154" mass="17058">MKKIIFALTLVTVTTHVATAQTEKEIHYNAANALNFTENNTSYSNQKSINDHLSKAGISVNDNINSTQSFLQLDRHTQAATALNFTQNSTSPAMQNMISSHQNQSPNYKKSMVKVAKPFSDMNENEKAVTMLNFHKNSSSASIQSKIIGYSKNN</sequence>
<reference evidence="3 5" key="1">
    <citation type="submission" date="2017-07" db="EMBL/GenBank/DDBJ databases">
        <title>blaIMP-27 on transferable plasmids in Proteus mirabilis and Providencia rettgeri.</title>
        <authorList>
            <person name="Potter R."/>
        </authorList>
    </citation>
    <scope>NUCLEOTIDE SEQUENCE [LARGE SCALE GENOMIC DNA]</scope>
    <source>
        <strain evidence="3 5">PR1</strain>
    </source>
</reference>
<feature type="signal peptide" evidence="1">
    <location>
        <begin position="1"/>
        <end position="20"/>
    </location>
</feature>
<dbReference type="Proteomes" id="UP000216001">
    <property type="component" value="Unassembled WGS sequence"/>
</dbReference>